<evidence type="ECO:0000313" key="1">
    <source>
        <dbReference type="EMBL" id="OGE81190.1"/>
    </source>
</evidence>
<reference evidence="1 2" key="1">
    <citation type="journal article" date="2016" name="Nat. Commun.">
        <title>Thousands of microbial genomes shed light on interconnected biogeochemical processes in an aquifer system.</title>
        <authorList>
            <person name="Anantharaman K."/>
            <person name="Brown C.T."/>
            <person name="Hug L.A."/>
            <person name="Sharon I."/>
            <person name="Castelle C.J."/>
            <person name="Probst A.J."/>
            <person name="Thomas B.C."/>
            <person name="Singh A."/>
            <person name="Wilkins M.J."/>
            <person name="Karaoz U."/>
            <person name="Brodie E.L."/>
            <person name="Williams K.H."/>
            <person name="Hubbard S.S."/>
            <person name="Banfield J.F."/>
        </authorList>
    </citation>
    <scope>NUCLEOTIDE SEQUENCE [LARGE SCALE GENOMIC DNA]</scope>
</reference>
<dbReference type="AlphaFoldDB" id="A0A1F5NV11"/>
<protein>
    <submittedName>
        <fullName evidence="1">Uncharacterized protein</fullName>
    </submittedName>
</protein>
<dbReference type="Proteomes" id="UP000178892">
    <property type="component" value="Unassembled WGS sequence"/>
</dbReference>
<comment type="caution">
    <text evidence="1">The sequence shown here is derived from an EMBL/GenBank/DDBJ whole genome shotgun (WGS) entry which is preliminary data.</text>
</comment>
<accession>A0A1F5NV11</accession>
<proteinExistence type="predicted"/>
<sequence>MVPRLTPIGSEIQTMIDRAALAPVVDLTLSVLDELAKWHRHYLEYLRYYDQRKAAMAETLAFYKTLKIRVCPLAIHKKIKRIIAELSAIPLKP</sequence>
<name>A0A1F5NV11_9BACT</name>
<gene>
    <name evidence="1" type="ORF">A2720_01475</name>
</gene>
<evidence type="ECO:0000313" key="2">
    <source>
        <dbReference type="Proteomes" id="UP000178892"/>
    </source>
</evidence>
<organism evidence="1 2">
    <name type="scientific">Candidatus Doudnabacteria bacterium RIFCSPHIGHO2_01_FULL_46_24</name>
    <dbReference type="NCBI Taxonomy" id="1817825"/>
    <lineage>
        <taxon>Bacteria</taxon>
        <taxon>Candidatus Doudnaibacteriota</taxon>
    </lineage>
</organism>
<dbReference type="EMBL" id="MFEL01000010">
    <property type="protein sequence ID" value="OGE81190.1"/>
    <property type="molecule type" value="Genomic_DNA"/>
</dbReference>